<organism evidence="2 3">
    <name type="scientific">Gonium pectorale</name>
    <name type="common">Green alga</name>
    <dbReference type="NCBI Taxonomy" id="33097"/>
    <lineage>
        <taxon>Eukaryota</taxon>
        <taxon>Viridiplantae</taxon>
        <taxon>Chlorophyta</taxon>
        <taxon>core chlorophytes</taxon>
        <taxon>Chlorophyceae</taxon>
        <taxon>CS clade</taxon>
        <taxon>Chlamydomonadales</taxon>
        <taxon>Volvocaceae</taxon>
        <taxon>Gonium</taxon>
    </lineage>
</organism>
<dbReference type="Proteomes" id="UP000075714">
    <property type="component" value="Unassembled WGS sequence"/>
</dbReference>
<dbReference type="AlphaFoldDB" id="A0A150G2Z6"/>
<keyword evidence="1" id="KW-0472">Membrane</keyword>
<evidence type="ECO:0008006" key="4">
    <source>
        <dbReference type="Google" id="ProtNLM"/>
    </source>
</evidence>
<proteinExistence type="predicted"/>
<protein>
    <recommendedName>
        <fullName evidence="4">ABC-2 type transporter domain-containing protein</fullName>
    </recommendedName>
</protein>
<name>A0A150G2Z6_GONPE</name>
<dbReference type="EMBL" id="LSYV01000073">
    <property type="protein sequence ID" value="KXZ44161.1"/>
    <property type="molecule type" value="Genomic_DNA"/>
</dbReference>
<evidence type="ECO:0000313" key="3">
    <source>
        <dbReference type="Proteomes" id="UP000075714"/>
    </source>
</evidence>
<gene>
    <name evidence="2" type="ORF">GPECTOR_72g608</name>
</gene>
<feature type="transmembrane region" description="Helical" evidence="1">
    <location>
        <begin position="15"/>
        <end position="32"/>
    </location>
</feature>
<sequence>MGTSWSVADIPSNTTKAYVVLAVLSVIVHLRSFSEYRHVEAENLSAVLIVLILGAFFQGLGPSIGSARGTPTQWLLYLSYNRWSMEAITIHEGKHYIGDAPNAIVLMYAKYGICNLDEEVKHDGE</sequence>
<feature type="transmembrane region" description="Helical" evidence="1">
    <location>
        <begin position="44"/>
        <end position="61"/>
    </location>
</feature>
<accession>A0A150G2Z6</accession>
<evidence type="ECO:0000256" key="1">
    <source>
        <dbReference type="SAM" id="Phobius"/>
    </source>
</evidence>
<evidence type="ECO:0000313" key="2">
    <source>
        <dbReference type="EMBL" id="KXZ44161.1"/>
    </source>
</evidence>
<reference evidence="3" key="1">
    <citation type="journal article" date="2016" name="Nat. Commun.">
        <title>The Gonium pectorale genome demonstrates co-option of cell cycle regulation during the evolution of multicellularity.</title>
        <authorList>
            <person name="Hanschen E.R."/>
            <person name="Marriage T.N."/>
            <person name="Ferris P.J."/>
            <person name="Hamaji T."/>
            <person name="Toyoda A."/>
            <person name="Fujiyama A."/>
            <person name="Neme R."/>
            <person name="Noguchi H."/>
            <person name="Minakuchi Y."/>
            <person name="Suzuki M."/>
            <person name="Kawai-Toyooka H."/>
            <person name="Smith D.R."/>
            <person name="Sparks H."/>
            <person name="Anderson J."/>
            <person name="Bakaric R."/>
            <person name="Luria V."/>
            <person name="Karger A."/>
            <person name="Kirschner M.W."/>
            <person name="Durand P.M."/>
            <person name="Michod R.E."/>
            <person name="Nozaki H."/>
            <person name="Olson B.J."/>
        </authorList>
    </citation>
    <scope>NUCLEOTIDE SEQUENCE [LARGE SCALE GENOMIC DNA]</scope>
    <source>
        <strain evidence="3">NIES-2863</strain>
    </source>
</reference>
<keyword evidence="3" id="KW-1185">Reference proteome</keyword>
<comment type="caution">
    <text evidence="2">The sequence shown here is derived from an EMBL/GenBank/DDBJ whole genome shotgun (WGS) entry which is preliminary data.</text>
</comment>
<keyword evidence="1" id="KW-0812">Transmembrane</keyword>
<keyword evidence="1" id="KW-1133">Transmembrane helix</keyword>